<accession>A0AAC9TWY3</accession>
<protein>
    <submittedName>
        <fullName evidence="1">Uncharacterized protein</fullName>
    </submittedName>
</protein>
<reference evidence="1 2" key="1">
    <citation type="submission" date="2017-06" db="EMBL/GenBank/DDBJ databases">
        <title>Complete genome sequence of Shewanella marisflavi EP1 associated with anaerobic 2,4-dinitrotoluene reduction and salt tolerance.</title>
        <authorList>
            <person name="Huang J."/>
        </authorList>
    </citation>
    <scope>NUCLEOTIDE SEQUENCE [LARGE SCALE GENOMIC DNA]</scope>
    <source>
        <strain evidence="1 2">EP1</strain>
    </source>
</reference>
<sequence length="80" mass="8440">MIIRRQGNATNPLVIALPTLWAVGKLEIGDSPGWNDASGCGDLFAKGDDPLAVGESIGGEFGVFDIAKESESDGEQHRNQ</sequence>
<proteinExistence type="predicted"/>
<evidence type="ECO:0000313" key="2">
    <source>
        <dbReference type="Proteomes" id="UP000198233"/>
    </source>
</evidence>
<name>A0AAC9TWY3_9GAMM</name>
<organism evidence="1 2">
    <name type="scientific">Shewanella marisflavi</name>
    <dbReference type="NCBI Taxonomy" id="260364"/>
    <lineage>
        <taxon>Bacteria</taxon>
        <taxon>Pseudomonadati</taxon>
        <taxon>Pseudomonadota</taxon>
        <taxon>Gammaproteobacteria</taxon>
        <taxon>Alteromonadales</taxon>
        <taxon>Shewanellaceae</taxon>
        <taxon>Shewanella</taxon>
    </lineage>
</organism>
<dbReference type="EMBL" id="CP022272">
    <property type="protein sequence ID" value="ASJ95162.1"/>
    <property type="molecule type" value="Genomic_DNA"/>
</dbReference>
<dbReference type="AlphaFoldDB" id="A0AAC9TWY3"/>
<gene>
    <name evidence="1" type="ORF">CFF01_00345</name>
</gene>
<dbReference type="RefSeq" id="WP_088903502.1">
    <property type="nucleotide sequence ID" value="NZ_CP022272.1"/>
</dbReference>
<evidence type="ECO:0000313" key="1">
    <source>
        <dbReference type="EMBL" id="ASJ95162.1"/>
    </source>
</evidence>
<dbReference type="KEGG" id="smav:CFF01_00345"/>
<dbReference type="Proteomes" id="UP000198233">
    <property type="component" value="Chromosome"/>
</dbReference>